<name>A0A485LUH9_9STRA</name>
<keyword evidence="2" id="KW-0575">Peroxidase</keyword>
<evidence type="ECO:0000313" key="12">
    <source>
        <dbReference type="Proteomes" id="UP000332933"/>
    </source>
</evidence>
<dbReference type="OrthoDB" id="407298at2759"/>
<accession>A0A485LUH9</accession>
<keyword evidence="12" id="KW-1185">Reference proteome</keyword>
<keyword evidence="4" id="KW-0479">Metal-binding</keyword>
<dbReference type="PANTHER" id="PTHR33577">
    <property type="entry name" value="STERIGMATOCYSTIN BIOSYNTHESIS PEROXIDASE STCC-RELATED"/>
    <property type="match status" value="1"/>
</dbReference>
<keyword evidence="6" id="KW-0408">Iron</keyword>
<dbReference type="Proteomes" id="UP000332933">
    <property type="component" value="Unassembled WGS sequence"/>
</dbReference>
<dbReference type="EMBL" id="CAADRA010007413">
    <property type="protein sequence ID" value="VFU00969.1"/>
    <property type="molecule type" value="Genomic_DNA"/>
</dbReference>
<dbReference type="InterPro" id="IPR000028">
    <property type="entry name" value="Chloroperoxidase"/>
</dbReference>
<dbReference type="PANTHER" id="PTHR33577:SF9">
    <property type="entry name" value="PEROXIDASE STCC"/>
    <property type="match status" value="1"/>
</dbReference>
<gene>
    <name evidence="11" type="primary">Aste57867_24329</name>
    <name evidence="10" type="ORF">As57867_024254</name>
    <name evidence="11" type="ORF">ASTE57867_24329</name>
</gene>
<dbReference type="EMBL" id="VJMH01007387">
    <property type="protein sequence ID" value="KAF0683623.1"/>
    <property type="molecule type" value="Genomic_DNA"/>
</dbReference>
<keyword evidence="3" id="KW-0349">Heme</keyword>
<dbReference type="SUPFAM" id="SSF47571">
    <property type="entry name" value="Cloroperoxidase"/>
    <property type="match status" value="1"/>
</dbReference>
<sequence>MGCAHSTPGNPDQFNNWTATDATNSSPCPFVNSFANHGVIPRTGITIDSLKAALSTFQADETLIKFLTGSTTQGLFKDVDGTQQATLADLGTHNVIEHDASLSRQDAAAGDAIHLDPELLAALIAHSSDGQYLTKEHLAHYRAIREEHSKANNPDFKFDLKQQFVAYGEAALLLLALKDTTGNIRIDWLKMVFEQEKLPLELGWTVRPITFDEVLLTAGELRGEAFEKTIVDLFY</sequence>
<evidence type="ECO:0000256" key="3">
    <source>
        <dbReference type="ARBA" id="ARBA00022617"/>
    </source>
</evidence>
<proteinExistence type="inferred from homology"/>
<evidence type="ECO:0000313" key="11">
    <source>
        <dbReference type="EMBL" id="VFU00969.1"/>
    </source>
</evidence>
<feature type="domain" description="Heme haloperoxidase family profile" evidence="9">
    <location>
        <begin position="10"/>
        <end position="223"/>
    </location>
</feature>
<evidence type="ECO:0000256" key="5">
    <source>
        <dbReference type="ARBA" id="ARBA00023002"/>
    </source>
</evidence>
<evidence type="ECO:0000256" key="6">
    <source>
        <dbReference type="ARBA" id="ARBA00023004"/>
    </source>
</evidence>
<dbReference type="Gene3D" id="1.10.489.10">
    <property type="entry name" value="Chloroperoxidase-like"/>
    <property type="match status" value="1"/>
</dbReference>
<reference evidence="10" key="2">
    <citation type="submission" date="2019-06" db="EMBL/GenBank/DDBJ databases">
        <title>Genomics analysis of Aphanomyces spp. identifies a new class of oomycete effector associated with host adaptation.</title>
        <authorList>
            <person name="Gaulin E."/>
        </authorList>
    </citation>
    <scope>NUCLEOTIDE SEQUENCE</scope>
    <source>
        <strain evidence="10">CBS 578.67</strain>
    </source>
</reference>
<feature type="compositionally biased region" description="Polar residues" evidence="8">
    <location>
        <begin position="7"/>
        <end position="20"/>
    </location>
</feature>
<dbReference type="InterPro" id="IPR036851">
    <property type="entry name" value="Chloroperoxidase-like_sf"/>
</dbReference>
<evidence type="ECO:0000256" key="4">
    <source>
        <dbReference type="ARBA" id="ARBA00022723"/>
    </source>
</evidence>
<dbReference type="Pfam" id="PF01328">
    <property type="entry name" value="Peroxidase_2"/>
    <property type="match status" value="1"/>
</dbReference>
<evidence type="ECO:0000259" key="9">
    <source>
        <dbReference type="PROSITE" id="PS51405"/>
    </source>
</evidence>
<protein>
    <submittedName>
        <fullName evidence="11">Aste57867_24329 protein</fullName>
    </submittedName>
</protein>
<feature type="region of interest" description="Disordered" evidence="8">
    <location>
        <begin position="1"/>
        <end position="20"/>
    </location>
</feature>
<dbReference type="GO" id="GO:0046872">
    <property type="term" value="F:metal ion binding"/>
    <property type="evidence" value="ECO:0007669"/>
    <property type="project" value="UniProtKB-KW"/>
</dbReference>
<dbReference type="GO" id="GO:0004601">
    <property type="term" value="F:peroxidase activity"/>
    <property type="evidence" value="ECO:0007669"/>
    <property type="project" value="UniProtKB-KW"/>
</dbReference>
<comment type="cofactor">
    <cofactor evidence="1">
        <name>heme b</name>
        <dbReference type="ChEBI" id="CHEBI:60344"/>
    </cofactor>
</comment>
<evidence type="ECO:0000256" key="1">
    <source>
        <dbReference type="ARBA" id="ARBA00001970"/>
    </source>
</evidence>
<evidence type="ECO:0000313" key="10">
    <source>
        <dbReference type="EMBL" id="KAF0683623.1"/>
    </source>
</evidence>
<comment type="similarity">
    <text evidence="7">Belongs to the chloroperoxidase family.</text>
</comment>
<dbReference type="AlphaFoldDB" id="A0A485LUH9"/>
<dbReference type="PROSITE" id="PS51405">
    <property type="entry name" value="HEME_HALOPEROXIDASE"/>
    <property type="match status" value="1"/>
</dbReference>
<evidence type="ECO:0000256" key="8">
    <source>
        <dbReference type="SAM" id="MobiDB-lite"/>
    </source>
</evidence>
<reference evidence="11 12" key="1">
    <citation type="submission" date="2019-03" db="EMBL/GenBank/DDBJ databases">
        <authorList>
            <person name="Gaulin E."/>
            <person name="Dumas B."/>
        </authorList>
    </citation>
    <scope>NUCLEOTIDE SEQUENCE [LARGE SCALE GENOMIC DNA]</scope>
    <source>
        <strain evidence="11">CBS 568.67</strain>
    </source>
</reference>
<keyword evidence="5" id="KW-0560">Oxidoreductase</keyword>
<organism evidence="11 12">
    <name type="scientific">Aphanomyces stellatus</name>
    <dbReference type="NCBI Taxonomy" id="120398"/>
    <lineage>
        <taxon>Eukaryota</taxon>
        <taxon>Sar</taxon>
        <taxon>Stramenopiles</taxon>
        <taxon>Oomycota</taxon>
        <taxon>Saprolegniomycetes</taxon>
        <taxon>Saprolegniales</taxon>
        <taxon>Verrucalvaceae</taxon>
        <taxon>Aphanomyces</taxon>
    </lineage>
</organism>
<evidence type="ECO:0000256" key="2">
    <source>
        <dbReference type="ARBA" id="ARBA00022559"/>
    </source>
</evidence>
<evidence type="ECO:0000256" key="7">
    <source>
        <dbReference type="ARBA" id="ARBA00025795"/>
    </source>
</evidence>